<sequence>MLLFPYHPRSLRLYLGGKGKSGWLLGMEKQPVDVSHAFQAALGLSVVDYFGYLQSRWEELTQYEPLSDLPPNATSIVFAHLTRQHTYQILMGLKPEFESLCTQILNTSLMPSLYEAYVTIDSDERRRHLGLSTHATISASLVTVEQMVFAANSGPRPPSWRPTCHHYGVVGHLKARYFKLHPELRQTVHKNRPPNSSSPRTAAIVKTTGNSATLSDFSTPTTFHVRSGEPTWVLDSGANDHMTGPEFEEDFWQGVSDPSPFTNDTSPLASPVLIFDSMVPEFPSPSVPSSHPPLQVYTRRPRSLLPASSLAPGSAHLVAKGFTQILGKDFGATFAPVAKLTSVRLLMSLAASHSWPLHQLDVKNAFLHGNLLETIYMDPPPGFQAEGEYAGKVCRLRKSFYGLKQSSKAWFSHFSEVILSMEFVRCHSDHTCFIRRHSDGRCIILLVYMDDNILIGDDTPRITYVKERLGKNFDVKDLSVLKYFLGIEDTSMLGCRLASTPMDPNLKLSVESGELLSNPSMYQHLVGRLIYLTNTRPDLTFAVSVVSQFMHAPRTSHLDAVHHIFRYLKTSPGLGLFYSAGHQSRVSCFTDADYAGSQTDRRSTIGLSTFYGNHLILWKSKKQAVVSRFSAEAEYRAMA</sequence>
<dbReference type="InterPro" id="IPR013103">
    <property type="entry name" value="RVT_2"/>
</dbReference>
<dbReference type="Pfam" id="PF07727">
    <property type="entry name" value="RVT_2"/>
    <property type="match status" value="1"/>
</dbReference>
<protein>
    <recommendedName>
        <fullName evidence="1">Reverse transcriptase Ty1/copia-type domain-containing protein</fullName>
    </recommendedName>
</protein>
<dbReference type="InterPro" id="IPR043502">
    <property type="entry name" value="DNA/RNA_pol_sf"/>
</dbReference>
<name>A0A2N9G5B3_FAGSY</name>
<proteinExistence type="predicted"/>
<dbReference type="PANTHER" id="PTHR11439:SF467">
    <property type="entry name" value="INTEGRASE CATALYTIC DOMAIN-CONTAINING PROTEIN"/>
    <property type="match status" value="1"/>
</dbReference>
<dbReference type="SUPFAM" id="SSF56672">
    <property type="entry name" value="DNA/RNA polymerases"/>
    <property type="match status" value="1"/>
</dbReference>
<dbReference type="CDD" id="cd09272">
    <property type="entry name" value="RNase_HI_RT_Ty1"/>
    <property type="match status" value="1"/>
</dbReference>
<reference evidence="2" key="1">
    <citation type="submission" date="2018-02" db="EMBL/GenBank/DDBJ databases">
        <authorList>
            <person name="Cohen D.B."/>
            <person name="Kent A.D."/>
        </authorList>
    </citation>
    <scope>NUCLEOTIDE SEQUENCE</scope>
</reference>
<organism evidence="2">
    <name type="scientific">Fagus sylvatica</name>
    <name type="common">Beechnut</name>
    <dbReference type="NCBI Taxonomy" id="28930"/>
    <lineage>
        <taxon>Eukaryota</taxon>
        <taxon>Viridiplantae</taxon>
        <taxon>Streptophyta</taxon>
        <taxon>Embryophyta</taxon>
        <taxon>Tracheophyta</taxon>
        <taxon>Spermatophyta</taxon>
        <taxon>Magnoliopsida</taxon>
        <taxon>eudicotyledons</taxon>
        <taxon>Gunneridae</taxon>
        <taxon>Pentapetalae</taxon>
        <taxon>rosids</taxon>
        <taxon>fabids</taxon>
        <taxon>Fagales</taxon>
        <taxon>Fagaceae</taxon>
        <taxon>Fagus</taxon>
    </lineage>
</organism>
<accession>A0A2N9G5B3</accession>
<evidence type="ECO:0000313" key="2">
    <source>
        <dbReference type="EMBL" id="SPC97866.1"/>
    </source>
</evidence>
<dbReference type="PANTHER" id="PTHR11439">
    <property type="entry name" value="GAG-POL-RELATED RETROTRANSPOSON"/>
    <property type="match status" value="1"/>
</dbReference>
<dbReference type="AlphaFoldDB" id="A0A2N9G5B3"/>
<feature type="domain" description="Reverse transcriptase Ty1/copia-type" evidence="1">
    <location>
        <begin position="315"/>
        <end position="488"/>
    </location>
</feature>
<evidence type="ECO:0000259" key="1">
    <source>
        <dbReference type="Pfam" id="PF07727"/>
    </source>
</evidence>
<gene>
    <name evidence="2" type="ORF">FSB_LOCUS25748</name>
</gene>
<dbReference type="EMBL" id="OIVN01001805">
    <property type="protein sequence ID" value="SPC97866.1"/>
    <property type="molecule type" value="Genomic_DNA"/>
</dbReference>